<protein>
    <submittedName>
        <fullName evidence="1">Uncharacterized protein</fullName>
    </submittedName>
</protein>
<dbReference type="AlphaFoldDB" id="K9FVL1"/>
<dbReference type="VEuPathDB" id="FungiDB:PDIP_84780"/>
<reference evidence="2" key="1">
    <citation type="journal article" date="2012" name="BMC Genomics">
        <title>Genome sequence of the necrotrophic fungus Penicillium digitatum, the main postharvest pathogen of citrus.</title>
        <authorList>
            <person name="Marcet-Houben M."/>
            <person name="Ballester A.-R."/>
            <person name="de la Fuente B."/>
            <person name="Harries E."/>
            <person name="Marcos J.F."/>
            <person name="Gonzalez-Candelas L."/>
            <person name="Gabaldon T."/>
        </authorList>
    </citation>
    <scope>NUCLEOTIDE SEQUENCE [LARGE SCALE GENOMIC DNA]</scope>
    <source>
        <strain evidence="2">Pd1 / CECT 20795</strain>
    </source>
</reference>
<proteinExistence type="predicted"/>
<organism evidence="1 2">
    <name type="scientific">Penicillium digitatum (strain Pd1 / CECT 20795)</name>
    <name type="common">Green mold</name>
    <dbReference type="NCBI Taxonomy" id="1170230"/>
    <lineage>
        <taxon>Eukaryota</taxon>
        <taxon>Fungi</taxon>
        <taxon>Dikarya</taxon>
        <taxon>Ascomycota</taxon>
        <taxon>Pezizomycotina</taxon>
        <taxon>Eurotiomycetes</taxon>
        <taxon>Eurotiomycetidae</taxon>
        <taxon>Eurotiales</taxon>
        <taxon>Aspergillaceae</taxon>
        <taxon>Penicillium</taxon>
    </lineage>
</organism>
<dbReference type="KEGG" id="pdp:PDIP_84780"/>
<evidence type="ECO:0000313" key="2">
    <source>
        <dbReference type="Proteomes" id="UP000009886"/>
    </source>
</evidence>
<comment type="caution">
    <text evidence="1">The sequence shown here is derived from an EMBL/GenBank/DDBJ whole genome shotgun (WGS) entry which is preliminary data.</text>
</comment>
<dbReference type="HOGENOM" id="CLU_3191507_0_0_1"/>
<accession>K9FVL1</accession>
<dbReference type="Proteomes" id="UP000009886">
    <property type="component" value="Unassembled WGS sequence"/>
</dbReference>
<evidence type="ECO:0000313" key="1">
    <source>
        <dbReference type="EMBL" id="EKV05116.1"/>
    </source>
</evidence>
<gene>
    <name evidence="1" type="ORF">PDIP_84780</name>
</gene>
<name>K9FVL1_PEND1</name>
<dbReference type="EMBL" id="AKCU01000509">
    <property type="protein sequence ID" value="EKV05116.1"/>
    <property type="molecule type" value="Genomic_DNA"/>
</dbReference>
<sequence>MSSTTELSSSQSSISEPLLNVQYSLRLVFAYRIPVLSTNFAKTKAT</sequence>